<dbReference type="EMBL" id="ABXU01000009">
    <property type="protein sequence ID" value="EEB34858.1"/>
    <property type="molecule type" value="Genomic_DNA"/>
</dbReference>
<accession>B6WQ57</accession>
<comment type="caution">
    <text evidence="1">The sequence shown here is derived from an EMBL/GenBank/DDBJ whole genome shotgun (WGS) entry which is preliminary data.</text>
</comment>
<dbReference type="Proteomes" id="UP000003676">
    <property type="component" value="Unassembled WGS sequence"/>
</dbReference>
<reference evidence="1 2" key="2">
    <citation type="submission" date="2008-10" db="EMBL/GenBank/DDBJ databases">
        <authorList>
            <person name="Fulton L."/>
            <person name="Clifton S."/>
            <person name="Fulton B."/>
            <person name="Xu J."/>
            <person name="Minx P."/>
            <person name="Pepin K.H."/>
            <person name="Johnson M."/>
            <person name="Bhonagiri V."/>
            <person name="Nash W.E."/>
            <person name="Mardis E.R."/>
            <person name="Wilson R.K."/>
        </authorList>
    </citation>
    <scope>NUCLEOTIDE SEQUENCE [LARGE SCALE GENOMIC DNA]</scope>
    <source>
        <strain evidence="1 2">ATCC 29098</strain>
    </source>
</reference>
<evidence type="ECO:0000313" key="1">
    <source>
        <dbReference type="EMBL" id="EEB34858.1"/>
    </source>
</evidence>
<dbReference type="HOGENOM" id="CLU_1666591_0_0_7"/>
<organism evidence="1 2">
    <name type="scientific">Desulfovibrio piger ATCC 29098</name>
    <dbReference type="NCBI Taxonomy" id="411464"/>
    <lineage>
        <taxon>Bacteria</taxon>
        <taxon>Pseudomonadati</taxon>
        <taxon>Thermodesulfobacteriota</taxon>
        <taxon>Desulfovibrionia</taxon>
        <taxon>Desulfovibrionales</taxon>
        <taxon>Desulfovibrionaceae</taxon>
        <taxon>Desulfovibrio</taxon>
    </lineage>
</organism>
<dbReference type="AlphaFoldDB" id="B6WQ57"/>
<gene>
    <name evidence="1" type="ORF">DESPIG_00181</name>
</gene>
<protein>
    <submittedName>
        <fullName evidence="1">Uncharacterized protein</fullName>
    </submittedName>
</protein>
<name>B6WQ57_9BACT</name>
<sequence>MFPQFAQAGLTLLFQKAFRLLEDERSRRIGFGDTTVVRPHHSCPACGSFFVGKAIIGKEFLQAVAGYAGVGAGIDSFPASLGRLFCQALALQPDRRLLQEIQGKFAHIVARCQKEQRLRRDAATITQAWITTQQGFGHAGHCQQVLADRDAGHAIMRL</sequence>
<evidence type="ECO:0000313" key="2">
    <source>
        <dbReference type="Proteomes" id="UP000003676"/>
    </source>
</evidence>
<proteinExistence type="predicted"/>
<reference evidence="1 2" key="1">
    <citation type="submission" date="2008-10" db="EMBL/GenBank/DDBJ databases">
        <title>Draft genome sequence of Desulvovibrio piger (ATCC 29098).</title>
        <authorList>
            <person name="Sudarsanam P."/>
            <person name="Ley R."/>
            <person name="Guruge J."/>
            <person name="Turnbaugh P.J."/>
            <person name="Mahowald M."/>
            <person name="Liep D."/>
            <person name="Gordon J."/>
        </authorList>
    </citation>
    <scope>NUCLEOTIDE SEQUENCE [LARGE SCALE GENOMIC DNA]</scope>
    <source>
        <strain evidence="1 2">ATCC 29098</strain>
    </source>
</reference>